<feature type="domain" description="Tetrapyrrole methylase" evidence="8">
    <location>
        <begin position="39"/>
        <end position="238"/>
    </location>
</feature>
<dbReference type="PANTHER" id="PTHR46111">
    <property type="entry name" value="RIBOSOMAL RNA SMALL SUBUNIT METHYLTRANSFERASE I"/>
    <property type="match status" value="1"/>
</dbReference>
<keyword evidence="2 6" id="KW-0698">rRNA processing</keyword>
<keyword evidence="4 6" id="KW-0808">Transferase</keyword>
<evidence type="ECO:0000256" key="7">
    <source>
        <dbReference type="SAM" id="MobiDB-lite"/>
    </source>
</evidence>
<comment type="catalytic activity">
    <reaction evidence="6">
        <text>cytidine(1402) in 16S rRNA + S-adenosyl-L-methionine = 2'-O-methylcytidine(1402) in 16S rRNA + S-adenosyl-L-homocysteine + H(+)</text>
        <dbReference type="Rhea" id="RHEA:42924"/>
        <dbReference type="Rhea" id="RHEA-COMP:10285"/>
        <dbReference type="Rhea" id="RHEA-COMP:10286"/>
        <dbReference type="ChEBI" id="CHEBI:15378"/>
        <dbReference type="ChEBI" id="CHEBI:57856"/>
        <dbReference type="ChEBI" id="CHEBI:59789"/>
        <dbReference type="ChEBI" id="CHEBI:74495"/>
        <dbReference type="ChEBI" id="CHEBI:82748"/>
        <dbReference type="EC" id="2.1.1.198"/>
    </reaction>
</comment>
<dbReference type="FunFam" id="3.40.1010.10:FF:000007">
    <property type="entry name" value="Ribosomal RNA small subunit methyltransferase I"/>
    <property type="match status" value="1"/>
</dbReference>
<dbReference type="PROSITE" id="PS01296">
    <property type="entry name" value="RSMI"/>
    <property type="match status" value="1"/>
</dbReference>
<dbReference type="InterPro" id="IPR000878">
    <property type="entry name" value="4pyrrol_Mease"/>
</dbReference>
<dbReference type="EC" id="2.1.1.198" evidence="6"/>
<dbReference type="Pfam" id="PF23016">
    <property type="entry name" value="RsmI_C"/>
    <property type="match status" value="1"/>
</dbReference>
<keyword evidence="5 6" id="KW-0949">S-adenosyl-L-methionine</keyword>
<dbReference type="STRING" id="1280948.HY36_12060"/>
<evidence type="ECO:0000256" key="4">
    <source>
        <dbReference type="ARBA" id="ARBA00022679"/>
    </source>
</evidence>
<protein>
    <recommendedName>
        <fullName evidence="6">Ribosomal RNA small subunit methyltransferase I</fullName>
        <ecNumber evidence="6">2.1.1.198</ecNumber>
    </recommendedName>
    <alternativeName>
        <fullName evidence="6">16S rRNA 2'-O-ribose C1402 methyltransferase</fullName>
    </alternativeName>
    <alternativeName>
        <fullName evidence="6">rRNA (cytidine-2'-O-)-methyltransferase RsmI</fullName>
    </alternativeName>
</protein>
<proteinExistence type="inferred from homology"/>
<feature type="domain" description="RsmI HTH" evidence="9">
    <location>
        <begin position="263"/>
        <end position="307"/>
    </location>
</feature>
<dbReference type="InterPro" id="IPR053910">
    <property type="entry name" value="RsmI_HTH"/>
</dbReference>
<gene>
    <name evidence="6" type="primary">rsmI</name>
    <name evidence="10" type="ORF">HY36_12060</name>
</gene>
<dbReference type="GO" id="GO:0070677">
    <property type="term" value="F:rRNA (cytosine-2'-O-)-methyltransferase activity"/>
    <property type="evidence" value="ECO:0007669"/>
    <property type="project" value="UniProtKB-UniRule"/>
</dbReference>
<sequence>MVEAMSSPDPSDSGAIPASADSRPGHPKGQPAVSLDPGLYVVSTPIGNLRDITLRALDVLAAADEVLAEDTRFAGKLMSAYGIKARLSPYHDHNGAERRPGLISALQDGARIALISDAGTPLVSDPGWKLAHEALEAGVKVIPVPGASAMLAGLVASGLPSDKFLFAGFLPPKSGARKSAAEALKAVPGTLIFYESGPRLADALADLAAVLGPRDAAVTRELTKLFEETRRGTLADLAAHYAEAGPPRGEIVLLVGPPGEAEVTAEGLDAALRDALQDHPTKAAANAVAEALGLPKREVYQRALQLKADG</sequence>
<dbReference type="Gene3D" id="3.40.1010.10">
    <property type="entry name" value="Cobalt-precorrin-4 Transmethylase, Domain 1"/>
    <property type="match status" value="1"/>
</dbReference>
<evidence type="ECO:0000256" key="1">
    <source>
        <dbReference type="ARBA" id="ARBA00022490"/>
    </source>
</evidence>
<dbReference type="Proteomes" id="UP000024547">
    <property type="component" value="Unassembled WGS sequence"/>
</dbReference>
<evidence type="ECO:0000256" key="6">
    <source>
        <dbReference type="HAMAP-Rule" id="MF_01877"/>
    </source>
</evidence>
<comment type="subcellular location">
    <subcellularLocation>
        <location evidence="6">Cytoplasm</location>
    </subcellularLocation>
</comment>
<evidence type="ECO:0000313" key="11">
    <source>
        <dbReference type="Proteomes" id="UP000024547"/>
    </source>
</evidence>
<dbReference type="PATRIC" id="fig|1280948.3.peg.3532"/>
<evidence type="ECO:0000259" key="9">
    <source>
        <dbReference type="Pfam" id="PF23016"/>
    </source>
</evidence>
<dbReference type="Pfam" id="PF00590">
    <property type="entry name" value="TP_methylase"/>
    <property type="match status" value="1"/>
</dbReference>
<dbReference type="Gene3D" id="3.30.950.10">
    <property type="entry name" value="Methyltransferase, Cobalt-precorrin-4 Transmethylase, Domain 2"/>
    <property type="match status" value="1"/>
</dbReference>
<feature type="region of interest" description="Disordered" evidence="7">
    <location>
        <begin position="1"/>
        <end position="34"/>
    </location>
</feature>
<comment type="caution">
    <text evidence="10">The sequence shown here is derived from an EMBL/GenBank/DDBJ whole genome shotgun (WGS) entry which is preliminary data.</text>
</comment>
<comment type="function">
    <text evidence="6">Catalyzes the 2'-O-methylation of the ribose of cytidine 1402 (C1402) in 16S rRNA.</text>
</comment>
<evidence type="ECO:0000259" key="8">
    <source>
        <dbReference type="Pfam" id="PF00590"/>
    </source>
</evidence>
<dbReference type="NCBIfam" id="TIGR00096">
    <property type="entry name" value="16S rRNA (cytidine(1402)-2'-O)-methyltransferase"/>
    <property type="match status" value="1"/>
</dbReference>
<evidence type="ECO:0000313" key="10">
    <source>
        <dbReference type="EMBL" id="KCZ57905.1"/>
    </source>
</evidence>
<evidence type="ECO:0000256" key="2">
    <source>
        <dbReference type="ARBA" id="ARBA00022552"/>
    </source>
</evidence>
<dbReference type="InterPro" id="IPR014776">
    <property type="entry name" value="4pyrrole_Mease_sub2"/>
</dbReference>
<comment type="similarity">
    <text evidence="6">Belongs to the methyltransferase superfamily. RsmI family.</text>
</comment>
<dbReference type="PANTHER" id="PTHR46111:SF1">
    <property type="entry name" value="RIBOSOMAL RNA SMALL SUBUNIT METHYLTRANSFERASE I"/>
    <property type="match status" value="1"/>
</dbReference>
<reference evidence="10 11" key="1">
    <citation type="journal article" date="2014" name="Antonie Van Leeuwenhoek">
        <title>Hyphomonas beringensis sp. nov. and Hyphomonas chukchiensis sp. nov., isolated from surface seawater of the Bering Sea and Chukchi Sea.</title>
        <authorList>
            <person name="Li C."/>
            <person name="Lai Q."/>
            <person name="Li G."/>
            <person name="Dong C."/>
            <person name="Wang J."/>
            <person name="Liao Y."/>
            <person name="Shao Z."/>
        </authorList>
    </citation>
    <scope>NUCLEOTIDE SEQUENCE [LARGE SCALE GENOMIC DNA]</scope>
    <source>
        <strain evidence="10 11">22II1-22F38</strain>
    </source>
</reference>
<dbReference type="InterPro" id="IPR014777">
    <property type="entry name" value="4pyrrole_Mease_sub1"/>
</dbReference>
<dbReference type="GO" id="GO:0005737">
    <property type="term" value="C:cytoplasm"/>
    <property type="evidence" value="ECO:0007669"/>
    <property type="project" value="UniProtKB-SubCell"/>
</dbReference>
<keyword evidence="11" id="KW-1185">Reference proteome</keyword>
<dbReference type="FunFam" id="3.30.950.10:FF:000002">
    <property type="entry name" value="Ribosomal RNA small subunit methyltransferase I"/>
    <property type="match status" value="1"/>
</dbReference>
<dbReference type="CDD" id="cd11648">
    <property type="entry name" value="RsmI"/>
    <property type="match status" value="1"/>
</dbReference>
<name>A0A059DX63_9PROT</name>
<dbReference type="InterPro" id="IPR035996">
    <property type="entry name" value="4pyrrol_Methylase_sf"/>
</dbReference>
<dbReference type="AlphaFoldDB" id="A0A059DX63"/>
<dbReference type="HAMAP" id="MF_01877">
    <property type="entry name" value="16SrRNA_methyltr_I"/>
    <property type="match status" value="1"/>
</dbReference>
<dbReference type="SUPFAM" id="SSF53790">
    <property type="entry name" value="Tetrapyrrole methylase"/>
    <property type="match status" value="1"/>
</dbReference>
<keyword evidence="3 6" id="KW-0489">Methyltransferase</keyword>
<organism evidence="10 11">
    <name type="scientific">Hyphomonas atlantica</name>
    <dbReference type="NCBI Taxonomy" id="1280948"/>
    <lineage>
        <taxon>Bacteria</taxon>
        <taxon>Pseudomonadati</taxon>
        <taxon>Pseudomonadota</taxon>
        <taxon>Alphaproteobacteria</taxon>
        <taxon>Hyphomonadales</taxon>
        <taxon>Hyphomonadaceae</taxon>
        <taxon>Hyphomonas</taxon>
    </lineage>
</organism>
<dbReference type="InterPro" id="IPR018063">
    <property type="entry name" value="SAM_MeTrfase_RsmI_CS"/>
</dbReference>
<evidence type="ECO:0000256" key="3">
    <source>
        <dbReference type="ARBA" id="ARBA00022603"/>
    </source>
</evidence>
<accession>A0A059DX63</accession>
<evidence type="ECO:0000256" key="5">
    <source>
        <dbReference type="ARBA" id="ARBA00022691"/>
    </source>
</evidence>
<dbReference type="eggNOG" id="COG0313">
    <property type="taxonomic scope" value="Bacteria"/>
</dbReference>
<keyword evidence="1 6" id="KW-0963">Cytoplasm</keyword>
<dbReference type="OrthoDB" id="9809084at2"/>
<dbReference type="EMBL" id="AWFH01000063">
    <property type="protein sequence ID" value="KCZ57905.1"/>
    <property type="molecule type" value="Genomic_DNA"/>
</dbReference>
<dbReference type="PIRSF" id="PIRSF005917">
    <property type="entry name" value="MTase_YraL"/>
    <property type="match status" value="1"/>
</dbReference>
<dbReference type="InterPro" id="IPR008189">
    <property type="entry name" value="rRNA_ssu_MeTfrase_I"/>
</dbReference>